<dbReference type="PANTHER" id="PTHR12383:SF16">
    <property type="entry name" value="MITOCHONDRIAL INNER MEMBRANE PROTEASE SUBUNIT 1"/>
    <property type="match status" value="1"/>
</dbReference>
<comment type="subcellular location">
    <subcellularLocation>
        <location evidence="1 8">Mitochondrion inner membrane</location>
    </subcellularLocation>
</comment>
<dbReference type="Gene3D" id="2.10.109.10">
    <property type="entry name" value="Umud Fragment, subunit A"/>
    <property type="match status" value="1"/>
</dbReference>
<evidence type="ECO:0000256" key="7">
    <source>
        <dbReference type="PIRSR" id="PIRSR600223-1"/>
    </source>
</evidence>
<keyword evidence="4 8" id="KW-0496">Mitochondrion</keyword>
<name>A0AA40CFH2_9PEZI</name>
<proteinExistence type="inferred from homology"/>
<keyword evidence="3 8" id="KW-0378">Hydrolase</keyword>
<comment type="caution">
    <text evidence="10">The sequence shown here is derived from an EMBL/GenBank/DDBJ whole genome shotgun (WGS) entry which is preliminary data.</text>
</comment>
<gene>
    <name evidence="10" type="ORF">B0T17DRAFT_502956</name>
</gene>
<dbReference type="InterPro" id="IPR000223">
    <property type="entry name" value="Pept_S26A_signal_pept_1"/>
</dbReference>
<feature type="active site" evidence="7">
    <location>
        <position position="118"/>
    </location>
</feature>
<dbReference type="GO" id="GO:0042720">
    <property type="term" value="C:mitochondrial inner membrane peptidase complex"/>
    <property type="evidence" value="ECO:0007669"/>
    <property type="project" value="TreeGrafter"/>
</dbReference>
<dbReference type="NCBIfam" id="TIGR02227">
    <property type="entry name" value="sigpep_I_bact"/>
    <property type="match status" value="1"/>
</dbReference>
<feature type="active site" evidence="7">
    <location>
        <position position="75"/>
    </location>
</feature>
<dbReference type="SUPFAM" id="SSF51306">
    <property type="entry name" value="LexA/Signal peptidase"/>
    <property type="match status" value="1"/>
</dbReference>
<keyword evidence="5" id="KW-0472">Membrane</keyword>
<dbReference type="Proteomes" id="UP001174934">
    <property type="component" value="Unassembled WGS sequence"/>
</dbReference>
<evidence type="ECO:0000256" key="6">
    <source>
        <dbReference type="ARBA" id="ARBA00038445"/>
    </source>
</evidence>
<dbReference type="PROSITE" id="PS00760">
    <property type="entry name" value="SPASE_I_2"/>
    <property type="match status" value="1"/>
</dbReference>
<dbReference type="Pfam" id="PF10502">
    <property type="entry name" value="Peptidase_S26"/>
    <property type="match status" value="1"/>
</dbReference>
<feature type="domain" description="Peptidase S26" evidence="9">
    <location>
        <begin position="52"/>
        <end position="192"/>
    </location>
</feature>
<reference evidence="10" key="1">
    <citation type="submission" date="2023-06" db="EMBL/GenBank/DDBJ databases">
        <title>Genome-scale phylogeny and comparative genomics of the fungal order Sordariales.</title>
        <authorList>
            <consortium name="Lawrence Berkeley National Laboratory"/>
            <person name="Hensen N."/>
            <person name="Bonometti L."/>
            <person name="Westerberg I."/>
            <person name="Brannstrom I.O."/>
            <person name="Guillou S."/>
            <person name="Cros-Aarteil S."/>
            <person name="Calhoun S."/>
            <person name="Haridas S."/>
            <person name="Kuo A."/>
            <person name="Mondo S."/>
            <person name="Pangilinan J."/>
            <person name="Riley R."/>
            <person name="LaButti K."/>
            <person name="Andreopoulos B."/>
            <person name="Lipzen A."/>
            <person name="Chen C."/>
            <person name="Yanf M."/>
            <person name="Daum C."/>
            <person name="Ng V."/>
            <person name="Clum A."/>
            <person name="Steindorff A."/>
            <person name="Ohm R."/>
            <person name="Martin F."/>
            <person name="Silar P."/>
            <person name="Natvig D."/>
            <person name="Lalanne C."/>
            <person name="Gautier V."/>
            <person name="Ament-velasquez S.L."/>
            <person name="Kruys A."/>
            <person name="Hutchinson M.I."/>
            <person name="Powell A.J."/>
            <person name="Barry K."/>
            <person name="Miller A.N."/>
            <person name="Grigoriev I.V."/>
            <person name="Debuchy R."/>
            <person name="Gladieux P."/>
            <person name="Thoren M.H."/>
            <person name="Johannesson H."/>
        </authorList>
    </citation>
    <scope>NUCLEOTIDE SEQUENCE</scope>
    <source>
        <strain evidence="10">SMH3391-2</strain>
    </source>
</reference>
<evidence type="ECO:0000256" key="2">
    <source>
        <dbReference type="ARBA" id="ARBA00022792"/>
    </source>
</evidence>
<comment type="similarity">
    <text evidence="6">Belongs to the peptidase S26 family. IMP1 subfamily.</text>
</comment>
<dbReference type="InterPro" id="IPR019533">
    <property type="entry name" value="Peptidase_S26"/>
</dbReference>
<dbReference type="InterPro" id="IPR052064">
    <property type="entry name" value="Mito_IMP1_subunit"/>
</dbReference>
<dbReference type="EC" id="3.4.21.-" evidence="8"/>
<dbReference type="GO" id="GO:0006465">
    <property type="term" value="P:signal peptide processing"/>
    <property type="evidence" value="ECO:0007669"/>
    <property type="project" value="InterPro"/>
</dbReference>
<accession>A0AA40CFH2</accession>
<evidence type="ECO:0000256" key="3">
    <source>
        <dbReference type="ARBA" id="ARBA00022801"/>
    </source>
</evidence>
<keyword evidence="8" id="KW-0645">Protease</keyword>
<dbReference type="EMBL" id="JAULSR010000001">
    <property type="protein sequence ID" value="KAK0635419.1"/>
    <property type="molecule type" value="Genomic_DNA"/>
</dbReference>
<protein>
    <recommendedName>
        <fullName evidence="8">Mitochondrial inner membrane protease subunit</fullName>
        <ecNumber evidence="8">3.4.21.-</ecNumber>
    </recommendedName>
</protein>
<keyword evidence="11" id="KW-1185">Reference proteome</keyword>
<dbReference type="PANTHER" id="PTHR12383">
    <property type="entry name" value="PROTEASE FAMILY S26 MITOCHONDRIAL INNER MEMBRANE PROTEASE-RELATED"/>
    <property type="match status" value="1"/>
</dbReference>
<dbReference type="GO" id="GO:0004252">
    <property type="term" value="F:serine-type endopeptidase activity"/>
    <property type="evidence" value="ECO:0007669"/>
    <property type="project" value="InterPro"/>
</dbReference>
<evidence type="ECO:0000259" key="9">
    <source>
        <dbReference type="Pfam" id="PF10502"/>
    </source>
</evidence>
<evidence type="ECO:0000256" key="8">
    <source>
        <dbReference type="RuleBase" id="RU362041"/>
    </source>
</evidence>
<dbReference type="InterPro" id="IPR019757">
    <property type="entry name" value="Pept_S26A_signal_pept_1_Lys-AS"/>
</dbReference>
<evidence type="ECO:0000256" key="5">
    <source>
        <dbReference type="ARBA" id="ARBA00023136"/>
    </source>
</evidence>
<dbReference type="AlphaFoldDB" id="A0AA40CFH2"/>
<dbReference type="GO" id="GO:0006627">
    <property type="term" value="P:protein processing involved in protein targeting to mitochondrion"/>
    <property type="evidence" value="ECO:0007669"/>
    <property type="project" value="TreeGrafter"/>
</dbReference>
<evidence type="ECO:0000256" key="1">
    <source>
        <dbReference type="ARBA" id="ARBA00004273"/>
    </source>
</evidence>
<keyword evidence="2 8" id="KW-0999">Mitochondrion inner membrane</keyword>
<dbReference type="InterPro" id="IPR036286">
    <property type="entry name" value="LexA/Signal_pep-like_sf"/>
</dbReference>
<evidence type="ECO:0000256" key="4">
    <source>
        <dbReference type="ARBA" id="ARBA00023128"/>
    </source>
</evidence>
<organism evidence="10 11">
    <name type="scientific">Bombardia bombarda</name>
    <dbReference type="NCBI Taxonomy" id="252184"/>
    <lineage>
        <taxon>Eukaryota</taxon>
        <taxon>Fungi</taxon>
        <taxon>Dikarya</taxon>
        <taxon>Ascomycota</taxon>
        <taxon>Pezizomycotina</taxon>
        <taxon>Sordariomycetes</taxon>
        <taxon>Sordariomycetidae</taxon>
        <taxon>Sordariales</taxon>
        <taxon>Lasiosphaeriaceae</taxon>
        <taxon>Bombardia</taxon>
    </lineage>
</organism>
<dbReference type="PRINTS" id="PR00727">
    <property type="entry name" value="LEADERPTASE"/>
</dbReference>
<sequence length="218" mass="24366">MPPFRPPFSFNTIKSRLHIRFNTTKSSTTPNSTTPPKNPIFGHPFRTLIATAKLVAFTHLFIQYGFYTSPAAGPSMLPTMEVLGEWMLVSKWHRFGRGVSVGDVVVFNIPINDGHGVKRVLGLPGDYVLVNTPHSSASSLEEGVTEENRGEKAMMQIPKGHCWLVGDNMEASRDSRLYGPVPLALIRGKVVAKVRQHPWEFQWLRNPLDTLPEYSLEG</sequence>
<evidence type="ECO:0000313" key="11">
    <source>
        <dbReference type="Proteomes" id="UP001174934"/>
    </source>
</evidence>
<dbReference type="CDD" id="cd06530">
    <property type="entry name" value="S26_SPase_I"/>
    <property type="match status" value="1"/>
</dbReference>
<evidence type="ECO:0000313" key="10">
    <source>
        <dbReference type="EMBL" id="KAK0635419.1"/>
    </source>
</evidence>